<dbReference type="FunFam" id="3.40.47.10:FF:000010">
    <property type="entry name" value="Acetyl-CoA acetyltransferase (Thiolase)"/>
    <property type="match status" value="1"/>
</dbReference>
<evidence type="ECO:0000259" key="8">
    <source>
        <dbReference type="Pfam" id="PF00108"/>
    </source>
</evidence>
<feature type="active site" description="Proton acceptor" evidence="6">
    <location>
        <position position="349"/>
    </location>
</feature>
<comment type="similarity">
    <text evidence="1 7">Belongs to the thiolase-like superfamily. Thiolase family.</text>
</comment>
<dbReference type="OrthoDB" id="7181944at2"/>
<dbReference type="Proteomes" id="UP000218934">
    <property type="component" value="Unassembled WGS sequence"/>
</dbReference>
<dbReference type="SUPFAM" id="SSF53901">
    <property type="entry name" value="Thiolase-like"/>
    <property type="match status" value="2"/>
</dbReference>
<dbReference type="InterPro" id="IPR020616">
    <property type="entry name" value="Thiolase_N"/>
</dbReference>
<sequence length="393" mass="40428">MSDVFLLSSARAPVGAFGGSLKDHRPGELGAIVARAAIERAGIEAGLVENVVFGSVIATEPRDAYVARIAAMGAGIPKEAPALSVNRLCGSGLQAIISAAQSIMLGDHGVALAGGVEIMSRAPYFAPALRWGQRMGDGAFLDGLLGALSDPFEGIHMGVTAENVAARYGVSREDQDALALESQQRAAHAIEQGYFRSQIVPIELNIRGKVSLFDTDEYVRRDAKADDFGKLKPVFRKENGTVTAGNASGINDGAAAVVLASGRAATAHGLKPVARLVAYGHAGVDPAYMGIGPVPATRNALARAGLDIGDIDVIESNEAFAAQACAVARELGFDPAKVNPNGSGISIGHPVGATGAIITTKLVHELQRTGGRYGLTTMCIGGGQGIAAIWEAV</sequence>
<dbReference type="InterPro" id="IPR020615">
    <property type="entry name" value="Thiolase_acyl_enz_int_AS"/>
</dbReference>
<name>A0A2A4FRS9_9SPHN</name>
<evidence type="ECO:0000256" key="1">
    <source>
        <dbReference type="ARBA" id="ARBA00010982"/>
    </source>
</evidence>
<dbReference type="NCBIfam" id="NF006552">
    <property type="entry name" value="PRK09051.1"/>
    <property type="match status" value="1"/>
</dbReference>
<feature type="active site" description="Acyl-thioester intermediate" evidence="6">
    <location>
        <position position="89"/>
    </location>
</feature>
<dbReference type="EC" id="2.3.1.9" evidence="10"/>
<organism evidence="10 11">
    <name type="scientific">Rhizorhabdus dicambivorans</name>
    <dbReference type="NCBI Taxonomy" id="1850238"/>
    <lineage>
        <taxon>Bacteria</taxon>
        <taxon>Pseudomonadati</taxon>
        <taxon>Pseudomonadota</taxon>
        <taxon>Alphaproteobacteria</taxon>
        <taxon>Sphingomonadales</taxon>
        <taxon>Sphingomonadaceae</taxon>
        <taxon>Rhizorhabdus</taxon>
    </lineage>
</organism>
<feature type="domain" description="Thiolase N-terminal" evidence="8">
    <location>
        <begin position="4"/>
        <end position="261"/>
    </location>
</feature>
<comment type="caution">
    <text evidence="10">The sequence shown here is derived from an EMBL/GenBank/DDBJ whole genome shotgun (WGS) entry which is preliminary data.</text>
</comment>
<dbReference type="InterPro" id="IPR020617">
    <property type="entry name" value="Thiolase_C"/>
</dbReference>
<dbReference type="Pfam" id="PF02803">
    <property type="entry name" value="Thiolase_C"/>
    <property type="match status" value="1"/>
</dbReference>
<dbReference type="InterPro" id="IPR002155">
    <property type="entry name" value="Thiolase"/>
</dbReference>
<accession>A0A2A4FRS9</accession>
<dbReference type="PANTHER" id="PTHR18919">
    <property type="entry name" value="ACETYL-COA C-ACYLTRANSFERASE"/>
    <property type="match status" value="1"/>
</dbReference>
<dbReference type="InterPro" id="IPR016039">
    <property type="entry name" value="Thiolase-like"/>
</dbReference>
<reference evidence="10 11" key="1">
    <citation type="submission" date="2017-09" db="EMBL/GenBank/DDBJ databases">
        <title>The Catabolism of 3,6-Dichlorosalicylic acid is Initiated by the Cytochrome P450 Monooxygenase DsmABC in Rhizorhabdus dicambivorans Ndbn-20.</title>
        <authorList>
            <person name="Na L."/>
        </authorList>
    </citation>
    <scope>NUCLEOTIDE SEQUENCE [LARGE SCALE GENOMIC DNA]</scope>
    <source>
        <strain evidence="10 11">Ndbn-20m</strain>
    </source>
</reference>
<dbReference type="PROSITE" id="PS00099">
    <property type="entry name" value="THIOLASE_3"/>
    <property type="match status" value="1"/>
</dbReference>
<dbReference type="Gene3D" id="3.40.47.10">
    <property type="match status" value="2"/>
</dbReference>
<evidence type="ECO:0000259" key="9">
    <source>
        <dbReference type="Pfam" id="PF02803"/>
    </source>
</evidence>
<evidence type="ECO:0000256" key="5">
    <source>
        <dbReference type="ARBA" id="ARBA00037924"/>
    </source>
</evidence>
<dbReference type="GO" id="GO:0006635">
    <property type="term" value="P:fatty acid beta-oxidation"/>
    <property type="evidence" value="ECO:0007669"/>
    <property type="project" value="TreeGrafter"/>
</dbReference>
<evidence type="ECO:0000256" key="6">
    <source>
        <dbReference type="PIRSR" id="PIRSR000429-1"/>
    </source>
</evidence>
<keyword evidence="11" id="KW-1185">Reference proteome</keyword>
<evidence type="ECO:0000256" key="2">
    <source>
        <dbReference type="ARBA" id="ARBA00022679"/>
    </source>
</evidence>
<comment type="pathway">
    <text evidence="5">Metabolic intermediate biosynthesis; (R)-mevalonate biosynthesis; (R)-mevalonate from acetyl-CoA: step 1/3.</text>
</comment>
<keyword evidence="4 7" id="KW-0012">Acyltransferase</keyword>
<dbReference type="NCBIfam" id="TIGR01930">
    <property type="entry name" value="AcCoA-C-Actrans"/>
    <property type="match status" value="1"/>
</dbReference>
<dbReference type="AlphaFoldDB" id="A0A2A4FRS9"/>
<feature type="domain" description="Thiolase C-terminal" evidence="9">
    <location>
        <begin position="270"/>
        <end position="391"/>
    </location>
</feature>
<feature type="active site" description="Proton acceptor" evidence="6">
    <location>
        <position position="379"/>
    </location>
</feature>
<dbReference type="RefSeq" id="WP_066968649.1">
    <property type="nucleotide sequence ID" value="NZ_CP023449.1"/>
</dbReference>
<evidence type="ECO:0000256" key="4">
    <source>
        <dbReference type="ARBA" id="ARBA00023315"/>
    </source>
</evidence>
<gene>
    <name evidence="10" type="ORF">COO09_20140</name>
</gene>
<keyword evidence="2 7" id="KW-0808">Transferase</keyword>
<dbReference type="CDD" id="cd00751">
    <property type="entry name" value="thiolase"/>
    <property type="match status" value="1"/>
</dbReference>
<dbReference type="PIRSF" id="PIRSF000429">
    <property type="entry name" value="Ac-CoA_Ac_transf"/>
    <property type="match status" value="1"/>
</dbReference>
<dbReference type="KEGG" id="rdi:CMV14_04645"/>
<dbReference type="PANTHER" id="PTHR18919:SF107">
    <property type="entry name" value="ACETYL-COA ACETYLTRANSFERASE, CYTOSOLIC"/>
    <property type="match status" value="1"/>
</dbReference>
<protein>
    <submittedName>
        <fullName evidence="10">Acetyl-CoA C-acyltransferase</fullName>
        <ecNumber evidence="10">2.3.1.9</ecNumber>
    </submittedName>
</protein>
<evidence type="ECO:0000256" key="3">
    <source>
        <dbReference type="ARBA" id="ARBA00022752"/>
    </source>
</evidence>
<dbReference type="GO" id="GO:0003985">
    <property type="term" value="F:acetyl-CoA C-acetyltransferase activity"/>
    <property type="evidence" value="ECO:0007669"/>
    <property type="project" value="UniProtKB-EC"/>
</dbReference>
<evidence type="ECO:0000313" key="11">
    <source>
        <dbReference type="Proteomes" id="UP000218934"/>
    </source>
</evidence>
<proteinExistence type="inferred from homology"/>
<dbReference type="Pfam" id="PF00108">
    <property type="entry name" value="Thiolase_N"/>
    <property type="match status" value="1"/>
</dbReference>
<dbReference type="InterPro" id="IPR020610">
    <property type="entry name" value="Thiolase_AS"/>
</dbReference>
<dbReference type="PROSITE" id="PS00098">
    <property type="entry name" value="THIOLASE_1"/>
    <property type="match status" value="1"/>
</dbReference>
<keyword evidence="3" id="KW-0583">PHB biosynthesis</keyword>
<dbReference type="GO" id="GO:0042619">
    <property type="term" value="P:poly-hydroxybutyrate biosynthetic process"/>
    <property type="evidence" value="ECO:0007669"/>
    <property type="project" value="UniProtKB-KW"/>
</dbReference>
<dbReference type="EMBL" id="NWUF01000028">
    <property type="protein sequence ID" value="PCE40406.1"/>
    <property type="molecule type" value="Genomic_DNA"/>
</dbReference>
<evidence type="ECO:0000313" key="10">
    <source>
        <dbReference type="EMBL" id="PCE40406.1"/>
    </source>
</evidence>
<evidence type="ECO:0000256" key="7">
    <source>
        <dbReference type="RuleBase" id="RU003557"/>
    </source>
</evidence>